<protein>
    <submittedName>
        <fullName evidence="2">Uncharacterized protein</fullName>
    </submittedName>
</protein>
<evidence type="ECO:0000313" key="2">
    <source>
        <dbReference type="EMBL" id="SDY62847.1"/>
    </source>
</evidence>
<name>A0A1H3LE47_9ACTN</name>
<evidence type="ECO:0000256" key="1">
    <source>
        <dbReference type="SAM" id="MobiDB-lite"/>
    </source>
</evidence>
<proteinExistence type="predicted"/>
<feature type="region of interest" description="Disordered" evidence="1">
    <location>
        <begin position="354"/>
        <end position="373"/>
    </location>
</feature>
<dbReference type="OrthoDB" id="9816854at2"/>
<keyword evidence="3" id="KW-1185">Reference proteome</keyword>
<evidence type="ECO:0000313" key="3">
    <source>
        <dbReference type="Proteomes" id="UP000198921"/>
    </source>
</evidence>
<dbReference type="Proteomes" id="UP000198921">
    <property type="component" value="Unassembled WGS sequence"/>
</dbReference>
<dbReference type="EMBL" id="FNOT01000009">
    <property type="protein sequence ID" value="SDY62847.1"/>
    <property type="molecule type" value="Genomic_DNA"/>
</dbReference>
<dbReference type="RefSeq" id="WP_091158550.1">
    <property type="nucleotide sequence ID" value="NZ_FNOT01000009.1"/>
</dbReference>
<accession>A0A1H3LE47</accession>
<feature type="compositionally biased region" description="Basic and acidic residues" evidence="1">
    <location>
        <begin position="354"/>
        <end position="363"/>
    </location>
</feature>
<reference evidence="3" key="1">
    <citation type="submission" date="2016-10" db="EMBL/GenBank/DDBJ databases">
        <authorList>
            <person name="Varghese N."/>
            <person name="Submissions S."/>
        </authorList>
    </citation>
    <scope>NUCLEOTIDE SEQUENCE [LARGE SCALE GENOMIC DNA]</scope>
    <source>
        <strain evidence="3">DSM 45422</strain>
    </source>
</reference>
<gene>
    <name evidence="2" type="ORF">SAMN05660209_03311</name>
</gene>
<organism evidence="2 3">
    <name type="scientific">Geodermatophilus africanus</name>
    <dbReference type="NCBI Taxonomy" id="1137993"/>
    <lineage>
        <taxon>Bacteria</taxon>
        <taxon>Bacillati</taxon>
        <taxon>Actinomycetota</taxon>
        <taxon>Actinomycetes</taxon>
        <taxon>Geodermatophilales</taxon>
        <taxon>Geodermatophilaceae</taxon>
        <taxon>Geodermatophilus</taxon>
    </lineage>
</organism>
<sequence>MTDGLADLEPAGSPAALRPARILLAAACRPDVRQAIAVDPLILAVGRASAQGGDQATDLAVHSVLNGAVALAQTEGVDIRHLLPTAAELRAHHRTAATVERAEALDGSEIIHRWSLYGSRALGVLVLLTTGTGTKVSVDFDQPALHRVARLTHHYRPSVVFARSLTRLGRGYLGPLVEVMQMLAAHREHGPFLGDDKTRLGVLDLGMEMNVTIQGIAAKHHANDIVQGNRVGMRARTGGKHEKLPGVWWFGTNRVAPPGLTKMRLRSYDNSLPRMALVLDCPAARPPEELIAGGRPPARTASGEIADQVALVRWIGKHLYTDGWGPSECAVHLAQHGWAPPGMVQHREGHRLRSVDADPRPDGDGDPDLSVAHQHDPGVWQAGWSPVLPLRAGHAGRNKGRDALRAFLLNLTFYETGELVVNLPDGGDPVRISGVLPLDGRPWISASQARRIRTAEARRHTGPKRKHLFAGLPASVDGQAAVLHPRTRPDGELVYYFRRAEDPRRPVSSPRARAVPPVPAGVLGQWYAEALAELALPLSLRLAETPTAADPWETRIRVLSAEIEKLEGDQRLRENELDPVTRRGDRDTGFLWDRYESTRKTLLQLREELADAKTQRRLHRGAGPLAGAPLSRLVSLAAALPKAYDDGGHRLLLRDLTEELVVTTAKRSSTGRRPAYDLTAGLTVLVNDDTQTWRAVSRHRWTGGAVRRTPGRLAAAIDGLYAGVGLPRSLGTDWLDWLPAVRTALGCTGAFQFAYARDARLLRLGMTVVHPRRTVIAVPEHPEQIVRYADPPVDRADLPALARALGEPVALLRAIHDTYTVPGRQARWIRNASPAVAAVYAAAAGSHGVVAYRQLPAVLRPRADGAPGIHRLAGEWTRVTDRLATLQPCQQCGGLRRAVTLLREVTGSLCLDCRTDRAGVLWDPSYDRFIDPVDPVAP</sequence>
<dbReference type="AlphaFoldDB" id="A0A1H3LE47"/>